<organism evidence="2 3">
    <name type="scientific">Exobacillus caeni</name>
    <dbReference type="NCBI Taxonomy" id="2574798"/>
    <lineage>
        <taxon>Bacteria</taxon>
        <taxon>Bacillati</taxon>
        <taxon>Bacillota</taxon>
        <taxon>Bacilli</taxon>
        <taxon>Bacillales</taxon>
        <taxon>Guptibacillaceae</taxon>
        <taxon>Exobacillus</taxon>
    </lineage>
</organism>
<sequence length="146" mass="17136">MFEHLGISFVWLLVAYTAVTVVGIIHMYIFHIYFGVPNAKQAGTSYLKSPAYVKTIPYQALYNVVLFPVFLWFYSLGVETDNLKELMFYTVIQWTAMSIILDYVGWVLIPHPFRFTIKEFYVDYQPWISLIYLAIFVSHYIAGFFI</sequence>
<name>A0A5R9F663_9BACL</name>
<keyword evidence="1" id="KW-1133">Transmembrane helix</keyword>
<keyword evidence="3" id="KW-1185">Reference proteome</keyword>
<dbReference type="RefSeq" id="WP_138126488.1">
    <property type="nucleotide sequence ID" value="NZ_SWLG01000007.1"/>
</dbReference>
<feature type="transmembrane region" description="Helical" evidence="1">
    <location>
        <begin position="86"/>
        <end position="106"/>
    </location>
</feature>
<evidence type="ECO:0000313" key="2">
    <source>
        <dbReference type="EMBL" id="TLS37118.1"/>
    </source>
</evidence>
<dbReference type="AlphaFoldDB" id="A0A5R9F663"/>
<feature type="transmembrane region" description="Helical" evidence="1">
    <location>
        <begin position="56"/>
        <end position="74"/>
    </location>
</feature>
<dbReference type="Proteomes" id="UP000308230">
    <property type="component" value="Unassembled WGS sequence"/>
</dbReference>
<feature type="transmembrane region" description="Helical" evidence="1">
    <location>
        <begin position="126"/>
        <end position="145"/>
    </location>
</feature>
<reference evidence="2 3" key="1">
    <citation type="submission" date="2019-04" db="EMBL/GenBank/DDBJ databases">
        <title>Bacillus caeni sp. nov., a bacterium isolated from mangrove sediment.</title>
        <authorList>
            <person name="Huang H."/>
            <person name="Mo K."/>
            <person name="Hu Y."/>
        </authorList>
    </citation>
    <scope>NUCLEOTIDE SEQUENCE [LARGE SCALE GENOMIC DNA]</scope>
    <source>
        <strain evidence="2 3">HB172195</strain>
    </source>
</reference>
<keyword evidence="1" id="KW-0472">Membrane</keyword>
<protein>
    <submittedName>
        <fullName evidence="2">Uncharacterized protein</fullName>
    </submittedName>
</protein>
<evidence type="ECO:0000313" key="3">
    <source>
        <dbReference type="Proteomes" id="UP000308230"/>
    </source>
</evidence>
<evidence type="ECO:0000256" key="1">
    <source>
        <dbReference type="SAM" id="Phobius"/>
    </source>
</evidence>
<proteinExistence type="predicted"/>
<comment type="caution">
    <text evidence="2">The sequence shown here is derived from an EMBL/GenBank/DDBJ whole genome shotgun (WGS) entry which is preliminary data.</text>
</comment>
<dbReference type="OrthoDB" id="2003298at2"/>
<accession>A0A5R9F663</accession>
<dbReference type="EMBL" id="SWLG01000007">
    <property type="protein sequence ID" value="TLS37118.1"/>
    <property type="molecule type" value="Genomic_DNA"/>
</dbReference>
<keyword evidence="1" id="KW-0812">Transmembrane</keyword>
<gene>
    <name evidence="2" type="ORF">FCL54_11360</name>
</gene>
<feature type="transmembrane region" description="Helical" evidence="1">
    <location>
        <begin position="9"/>
        <end position="36"/>
    </location>
</feature>